<dbReference type="InterPro" id="IPR019734">
    <property type="entry name" value="TPR_rpt"/>
</dbReference>
<keyword evidence="3" id="KW-1185">Reference proteome</keyword>
<proteinExistence type="predicted"/>
<dbReference type="Gene3D" id="3.40.50.300">
    <property type="entry name" value="P-loop containing nucleotide triphosphate hydrolases"/>
    <property type="match status" value="1"/>
</dbReference>
<dbReference type="SMART" id="SM00028">
    <property type="entry name" value="TPR"/>
    <property type="match status" value="8"/>
</dbReference>
<reference evidence="2" key="1">
    <citation type="submission" date="2023-04" db="EMBL/GenBank/DDBJ databases">
        <title>Aspergillus oryzae var. brunneus NBRC 4377.</title>
        <authorList>
            <person name="Ichikawa N."/>
            <person name="Sato H."/>
            <person name="Tonouchi N."/>
        </authorList>
    </citation>
    <scope>NUCLEOTIDE SEQUENCE</scope>
    <source>
        <strain evidence="2">NBRC 4377</strain>
    </source>
</reference>
<accession>A0ABQ6LKA5</accession>
<dbReference type="InterPro" id="IPR011990">
    <property type="entry name" value="TPR-like_helical_dom_sf"/>
</dbReference>
<evidence type="ECO:0000313" key="2">
    <source>
        <dbReference type="EMBL" id="GMG55426.1"/>
    </source>
</evidence>
<dbReference type="Pfam" id="PF13374">
    <property type="entry name" value="TPR_10"/>
    <property type="match status" value="1"/>
</dbReference>
<dbReference type="InterPro" id="IPR002182">
    <property type="entry name" value="NB-ARC"/>
</dbReference>
<dbReference type="EMBL" id="BSYB01000132">
    <property type="protein sequence ID" value="GMG55426.1"/>
    <property type="molecule type" value="Genomic_DNA"/>
</dbReference>
<dbReference type="Pfam" id="PF00931">
    <property type="entry name" value="NB-ARC"/>
    <property type="match status" value="1"/>
</dbReference>
<dbReference type="Pfam" id="PF13424">
    <property type="entry name" value="TPR_12"/>
    <property type="match status" value="4"/>
</dbReference>
<name>A0ABQ6LKA5_ASPOZ</name>
<dbReference type="SUPFAM" id="SSF52540">
    <property type="entry name" value="P-loop containing nucleoside triphosphate hydrolases"/>
    <property type="match status" value="1"/>
</dbReference>
<dbReference type="PANTHER" id="PTHR46082">
    <property type="entry name" value="ATP/GTP-BINDING PROTEIN-RELATED"/>
    <property type="match status" value="1"/>
</dbReference>
<gene>
    <name evidence="2" type="ORF">Aory05_001358100</name>
</gene>
<dbReference type="InterPro" id="IPR053137">
    <property type="entry name" value="NLR-like"/>
</dbReference>
<dbReference type="NCBIfam" id="NF040586">
    <property type="entry name" value="FxSxx_TPR"/>
    <property type="match status" value="1"/>
</dbReference>
<protein>
    <submittedName>
        <fullName evidence="2">Unnamed protein product</fullName>
    </submittedName>
</protein>
<organism evidence="2 3">
    <name type="scientific">Aspergillus oryzae var. brunneus</name>
    <dbReference type="NCBI Taxonomy" id="332754"/>
    <lineage>
        <taxon>Eukaryota</taxon>
        <taxon>Fungi</taxon>
        <taxon>Dikarya</taxon>
        <taxon>Ascomycota</taxon>
        <taxon>Pezizomycotina</taxon>
        <taxon>Eurotiomycetes</taxon>
        <taxon>Eurotiomycetidae</taxon>
        <taxon>Eurotiales</taxon>
        <taxon>Aspergillaceae</taxon>
        <taxon>Aspergillus</taxon>
        <taxon>Aspergillus subgen. Circumdati</taxon>
    </lineage>
</organism>
<dbReference type="Gene3D" id="3.40.50.1580">
    <property type="entry name" value="Nucleoside phosphorylase domain"/>
    <property type="match status" value="1"/>
</dbReference>
<comment type="caution">
    <text evidence="2">The sequence shown here is derived from an EMBL/GenBank/DDBJ whole genome shotgun (WGS) entry which is preliminary data.</text>
</comment>
<dbReference type="PANTHER" id="PTHR46082:SF11">
    <property type="entry name" value="AAA+ ATPASE DOMAIN-CONTAINING PROTEIN-RELATED"/>
    <property type="match status" value="1"/>
</dbReference>
<sequence>MARRLSHHDYTVGWVCALPDELTAAQEMLDEEHQNLPSNHTDSNIYTLGSIGAHNVILACLPAGQTGTNSAVAVAMQMKTTFPAVRFGLMVGIGGGVPSKEADIRLGDVVVSQPGNGHGGVVQYDFGKSTPSGFKRTGFLNAPPTILLAAVTKLRSNLDRGRSSLSPHLSKLGNLPKFGRDQAGSDLLFEAEYNHSGQDSCLSCTTARTIQRNERADNIPMIYYGAIASGNQVMRDGVERDKISSEFGGVLCFEMEAAGLMNTFPCLVIRGICDYADSHKNKRWQPYAAGTAAAYAKELLGVIPAADVVDTQTVDEALRVNKDCQKVALSGLGGIGKTQVALQFAYSVKEDCPEYSIFWVQALSMETFELSCREIAGVLGIRQEQEGGEDLKILVRQRLSAKTAGKWLLVIDNADDLDLLRGTYQAEGLLAFLPESDGGLTIFTTRHGAVAQYLAGSDVVEIEKMTRQETTDLLQKSLVRKNPSDNFETVVNLLAELEYLPLAITQAAAYINTNKSSISEYLRLLKKTEQDAVALISTDFGDKTRYRNSMNAVAKTWTITFNKILECDTLATDLLAFISCIEWRAIPYSILPAAYPEARLVGAIGTLCSYSFLERRDDGTKLDMHRLVHLATRIWVNQNGCKAETTIAALKHLAEVFPSDDYTNREIWRDYLPHVARIEKDEQCQDTEEKSRLCLKVGRCLHVDGRMKEAVLWLQESCKWRDINLPQSNIDRLTSQHELAIAYQANGQTKEAVKLLEYSVVIHTEVLAEDHPDRLASQHTLAIAYQADGQIKEAVNLLEHVVAIRTEVLTEDHPDRLASQHVLAMAYQANGQIKEAIKLLEHVVAIRTEVLAEDHPDRLASQHTLAGAYRANGQIKKAVKLLEYIVAIRTEVLAEDHPDRLASQHVLAMAYQANGQIKEAVKLLEHVVAIRTEVLVEDHPDRLASQHVLAMAYQANGQIKEAIKLLEHVAIRTEVLVEDHPLRLASQHTLAGAYRANGQTKEAVKLLEYIVAIESEVLAEDHPDRLASQHTLAGAYRADGQIKKAVKLLEHVVAIRTEVLVEDHPDRLASQHVLAMAYQANGQTKEAVKLLEYIVAIH</sequence>
<evidence type="ECO:0000313" key="3">
    <source>
        <dbReference type="Proteomes" id="UP001165189"/>
    </source>
</evidence>
<dbReference type="SUPFAM" id="SSF53167">
    <property type="entry name" value="Purine and uridine phosphorylases"/>
    <property type="match status" value="1"/>
</dbReference>
<dbReference type="Gene3D" id="1.25.40.10">
    <property type="entry name" value="Tetratricopeptide repeat domain"/>
    <property type="match status" value="3"/>
</dbReference>
<evidence type="ECO:0000259" key="1">
    <source>
        <dbReference type="Pfam" id="PF00931"/>
    </source>
</evidence>
<dbReference type="Proteomes" id="UP001165189">
    <property type="component" value="Unassembled WGS sequence"/>
</dbReference>
<dbReference type="SUPFAM" id="SSF48452">
    <property type="entry name" value="TPR-like"/>
    <property type="match status" value="4"/>
</dbReference>
<dbReference type="InterPro" id="IPR035994">
    <property type="entry name" value="Nucleoside_phosphorylase_sf"/>
</dbReference>
<feature type="domain" description="NB-ARC" evidence="1">
    <location>
        <begin position="313"/>
        <end position="481"/>
    </location>
</feature>
<dbReference type="InterPro" id="IPR027417">
    <property type="entry name" value="P-loop_NTPase"/>
</dbReference>